<dbReference type="AlphaFoldDB" id="A0A2U1PEW6"/>
<evidence type="ECO:0000313" key="3">
    <source>
        <dbReference type="Proteomes" id="UP000245207"/>
    </source>
</evidence>
<protein>
    <submittedName>
        <fullName evidence="2">Zinc finger, CCHC-type, Gag-polypeptide of LTR copia-type</fullName>
    </submittedName>
</protein>
<dbReference type="Proteomes" id="UP000245207">
    <property type="component" value="Unassembled WGS sequence"/>
</dbReference>
<dbReference type="GO" id="GO:0003676">
    <property type="term" value="F:nucleic acid binding"/>
    <property type="evidence" value="ECO:0007669"/>
    <property type="project" value="InterPro"/>
</dbReference>
<gene>
    <name evidence="2" type="ORF">CTI12_AA160600</name>
</gene>
<feature type="region of interest" description="Disordered" evidence="1">
    <location>
        <begin position="266"/>
        <end position="342"/>
    </location>
</feature>
<dbReference type="SUPFAM" id="SSF57756">
    <property type="entry name" value="Retrovirus zinc finger-like domains"/>
    <property type="match status" value="1"/>
</dbReference>
<feature type="compositionally biased region" description="Pro residues" evidence="1">
    <location>
        <begin position="299"/>
        <end position="314"/>
    </location>
</feature>
<organism evidence="2 3">
    <name type="scientific">Artemisia annua</name>
    <name type="common">Sweet wormwood</name>
    <dbReference type="NCBI Taxonomy" id="35608"/>
    <lineage>
        <taxon>Eukaryota</taxon>
        <taxon>Viridiplantae</taxon>
        <taxon>Streptophyta</taxon>
        <taxon>Embryophyta</taxon>
        <taxon>Tracheophyta</taxon>
        <taxon>Spermatophyta</taxon>
        <taxon>Magnoliopsida</taxon>
        <taxon>eudicotyledons</taxon>
        <taxon>Gunneridae</taxon>
        <taxon>Pentapetalae</taxon>
        <taxon>asterids</taxon>
        <taxon>campanulids</taxon>
        <taxon>Asterales</taxon>
        <taxon>Asteraceae</taxon>
        <taxon>Asteroideae</taxon>
        <taxon>Anthemideae</taxon>
        <taxon>Artemisiinae</taxon>
        <taxon>Artemisia</taxon>
    </lineage>
</organism>
<name>A0A2U1PEW6_ARTAN</name>
<dbReference type="OrthoDB" id="1845088at2759"/>
<proteinExistence type="predicted"/>
<comment type="caution">
    <text evidence="2">The sequence shown here is derived from an EMBL/GenBank/DDBJ whole genome shotgun (WGS) entry which is preliminary data.</text>
</comment>
<dbReference type="PANTHER" id="PTHR47481:SF3">
    <property type="entry name" value="GAG-POLYPEPTIDE OF LTR COPIA-TYPE-RELATED"/>
    <property type="match status" value="1"/>
</dbReference>
<keyword evidence="3" id="KW-1185">Reference proteome</keyword>
<accession>A0A2U1PEW6</accession>
<reference evidence="2 3" key="1">
    <citation type="journal article" date="2018" name="Mol. Plant">
        <title>The genome of Artemisia annua provides insight into the evolution of Asteraceae family and artemisinin biosynthesis.</title>
        <authorList>
            <person name="Shen Q."/>
            <person name="Zhang L."/>
            <person name="Liao Z."/>
            <person name="Wang S."/>
            <person name="Yan T."/>
            <person name="Shi P."/>
            <person name="Liu M."/>
            <person name="Fu X."/>
            <person name="Pan Q."/>
            <person name="Wang Y."/>
            <person name="Lv Z."/>
            <person name="Lu X."/>
            <person name="Zhang F."/>
            <person name="Jiang W."/>
            <person name="Ma Y."/>
            <person name="Chen M."/>
            <person name="Hao X."/>
            <person name="Li L."/>
            <person name="Tang Y."/>
            <person name="Lv G."/>
            <person name="Zhou Y."/>
            <person name="Sun X."/>
            <person name="Brodelius P.E."/>
            <person name="Rose J.K.C."/>
            <person name="Tang K."/>
        </authorList>
    </citation>
    <scope>NUCLEOTIDE SEQUENCE [LARGE SCALE GENOMIC DNA]</scope>
    <source>
        <strain evidence="3">cv. Huhao1</strain>
        <tissue evidence="2">Leaf</tissue>
    </source>
</reference>
<dbReference type="InterPro" id="IPR036875">
    <property type="entry name" value="Znf_CCHC_sf"/>
</dbReference>
<feature type="compositionally biased region" description="Low complexity" evidence="1">
    <location>
        <begin position="148"/>
        <end position="168"/>
    </location>
</feature>
<dbReference type="Pfam" id="PF14223">
    <property type="entry name" value="Retrotran_gag_2"/>
    <property type="match status" value="1"/>
</dbReference>
<sequence length="426" mass="45817">MAAASTDPLHTTSSVSHLSPIKLSASNYLVWRNHMRLLVGLHKLSDHIDGSTKPPPESVTTDNKTVPNPAYLTWTADDQKASLLLLSSLTEEAAAEVLGLTSAHQIWTALEQAYSNASVERAESHEMFLKSLHGTTPPPAAFHVQNQRESSMPSRSRGSSSRGNYSRGTVAKGRGNRRPPHCQLCRTNGHYASSCPDLHTFATQTPAVDNDLAKAFHAQCHVNNDTPDWAGDTGATDHMAPNQECVHHTTPYKGNSQNLVLSTFCEDTPNQKPLPTNPKPNNPSGPPHNNTSSNYCPLCHPPIGPLPTNPPNAPQPDNTTTTSNPSITYNLNLPDPNSEPTATLPETVPLIPEPSCIEPGQEPNPPESVPAPAATEPTTNVPDTFTSNTHPMRTRAKAGIFKTKHQADLAALHSHALHIANPSISN</sequence>
<feature type="region of interest" description="Disordered" evidence="1">
    <location>
        <begin position="135"/>
        <end position="180"/>
    </location>
</feature>
<dbReference type="GO" id="GO:0008270">
    <property type="term" value="F:zinc ion binding"/>
    <property type="evidence" value="ECO:0007669"/>
    <property type="project" value="InterPro"/>
</dbReference>
<dbReference type="PANTHER" id="PTHR47481">
    <property type="match status" value="1"/>
</dbReference>
<evidence type="ECO:0000313" key="2">
    <source>
        <dbReference type="EMBL" id="PWA84296.1"/>
    </source>
</evidence>
<feature type="region of interest" description="Disordered" evidence="1">
    <location>
        <begin position="358"/>
        <end position="389"/>
    </location>
</feature>
<feature type="compositionally biased region" description="Pro residues" evidence="1">
    <location>
        <begin position="275"/>
        <end position="286"/>
    </location>
</feature>
<evidence type="ECO:0000256" key="1">
    <source>
        <dbReference type="SAM" id="MobiDB-lite"/>
    </source>
</evidence>
<feature type="compositionally biased region" description="Polar residues" evidence="1">
    <location>
        <begin position="376"/>
        <end position="389"/>
    </location>
</feature>
<dbReference type="EMBL" id="PKPP01001244">
    <property type="protein sequence ID" value="PWA84296.1"/>
    <property type="molecule type" value="Genomic_DNA"/>
</dbReference>